<evidence type="ECO:0000313" key="2">
    <source>
        <dbReference type="Proteomes" id="UP001177021"/>
    </source>
</evidence>
<comment type="caution">
    <text evidence="1">The sequence shown here is derived from an EMBL/GenBank/DDBJ whole genome shotgun (WGS) entry which is preliminary data.</text>
</comment>
<evidence type="ECO:0000313" key="1">
    <source>
        <dbReference type="EMBL" id="CAJ2642496.1"/>
    </source>
</evidence>
<sequence length="953" mass="108316">MDQVCEAVNKKLSDDQKDWCSQPYNLEEVKEAVDQMHPLKAPGPDGIPALFFQKYWHIVGKDTCLKVLSILNDNGTPESLNRTFVALIPKCKNPGSPNHFRPISLCNVIMKIVTKCIANRMKCILPEVVDEEQSAFVKGRLITDNALIAMECFHWMKKKTKGKKGMMALKLDMAKAYDRMEWPFIRSTLQATGFPPTMINLIMNCISTVSYQLLVNGQPSRSFKPERGIRQGDPLSPYVFILCANVLSGMLHKGARNNKIHGLQVARNAPKITHLLFADDSLLFPRANQKEAEVIINILQTYQTASGQLVSLEKSEVSFSRNLPTIEKNMICNKIDVKAVTNHSKYLGLPVIFGRSKKEIFASVQERIWKKIKGWKEKCLSRAGKETLIKSVAQAIPNYIMSCYKLPTGCCDNIEAMLAKFWWVTTEKQRKIHWVSWNKLGKAKSKGGLGFRSFEDFNKALLGKQCWRLLQNPDSLLAKVFKSRYFPRSKFMDANVGYQPSYAWRSLCNSREVIDVGARWLIGNGKDVHIWNDKWLPAQDKFKVWSPVSNLAPNAMVSDLINLETKMWDKNLVQNCFNSFEAEQILNIPLSWRLPADKLIWHWEKNGEFSVRSAYHMLSEIRNQNSPEASSSRDHLLWKAIWKVKVPNCIKNFLWRLAKAILPTRSRLEKKGITLDTTCPLCFNDIECNEHLFMHCPLSKQVWFSSPLWLHAPNNVGLISWMQLWLSNPDKLASQLFSTTLWMIWKGRNKLIFKNVKFCPIYVAAASSDFVAEFNSGSCCNESNIVRENPDSWEPPEQAKFKVNIDAGCFSNGTTGWGMIMRNHLGMVEFAATHLEKIKVSPTLAEAMALRWCLKWIQASTHHEHITIESDSEISVKCLHGSVCDVLVENIIQDCRDFLSRLPNVIVVFIRRSKNFAAHELATLARNVGAKSWVGCVPGPVAKVVCIESPASS</sequence>
<dbReference type="Proteomes" id="UP001177021">
    <property type="component" value="Unassembled WGS sequence"/>
</dbReference>
<protein>
    <submittedName>
        <fullName evidence="1">Uncharacterized protein</fullName>
    </submittedName>
</protein>
<organism evidence="1 2">
    <name type="scientific">Trifolium pratense</name>
    <name type="common">Red clover</name>
    <dbReference type="NCBI Taxonomy" id="57577"/>
    <lineage>
        <taxon>Eukaryota</taxon>
        <taxon>Viridiplantae</taxon>
        <taxon>Streptophyta</taxon>
        <taxon>Embryophyta</taxon>
        <taxon>Tracheophyta</taxon>
        <taxon>Spermatophyta</taxon>
        <taxon>Magnoliopsida</taxon>
        <taxon>eudicotyledons</taxon>
        <taxon>Gunneridae</taxon>
        <taxon>Pentapetalae</taxon>
        <taxon>rosids</taxon>
        <taxon>fabids</taxon>
        <taxon>Fabales</taxon>
        <taxon>Fabaceae</taxon>
        <taxon>Papilionoideae</taxon>
        <taxon>50 kb inversion clade</taxon>
        <taxon>NPAAA clade</taxon>
        <taxon>Hologalegina</taxon>
        <taxon>IRL clade</taxon>
        <taxon>Trifolieae</taxon>
        <taxon>Trifolium</taxon>
    </lineage>
</organism>
<accession>A0ACB0JF10</accession>
<keyword evidence="2" id="KW-1185">Reference proteome</keyword>
<proteinExistence type="predicted"/>
<dbReference type="EMBL" id="CASHSV030000034">
    <property type="protein sequence ID" value="CAJ2642496.1"/>
    <property type="molecule type" value="Genomic_DNA"/>
</dbReference>
<reference evidence="1" key="1">
    <citation type="submission" date="2023-10" db="EMBL/GenBank/DDBJ databases">
        <authorList>
            <person name="Rodriguez Cubillos JULIANA M."/>
            <person name="De Vega J."/>
        </authorList>
    </citation>
    <scope>NUCLEOTIDE SEQUENCE</scope>
</reference>
<gene>
    <name evidence="1" type="ORF">MILVUS5_LOCUS11969</name>
</gene>
<name>A0ACB0JF10_TRIPR</name>